<name>A0A7M1RYF4_9CAUD</name>
<evidence type="ECO:0000256" key="3">
    <source>
        <dbReference type="ARBA" id="ARBA00023109"/>
    </source>
</evidence>
<dbReference type="KEGG" id="vg:65128430"/>
<keyword evidence="3" id="KW-0235">DNA replication</keyword>
<dbReference type="Gene3D" id="3.30.420.10">
    <property type="entry name" value="Ribonuclease H-like superfamily/Ribonuclease H"/>
    <property type="match status" value="1"/>
</dbReference>
<dbReference type="Gene3D" id="3.90.1600.10">
    <property type="entry name" value="Palm domain of DNA polymerase"/>
    <property type="match status" value="1"/>
</dbReference>
<dbReference type="GO" id="GO:0016787">
    <property type="term" value="F:hydrolase activity"/>
    <property type="evidence" value="ECO:0007669"/>
    <property type="project" value="UniProtKB-KW"/>
</dbReference>
<dbReference type="InterPro" id="IPR043502">
    <property type="entry name" value="DNA/RNA_pol_sf"/>
</dbReference>
<dbReference type="GO" id="GO:0039693">
    <property type="term" value="P:viral DNA genome replication"/>
    <property type="evidence" value="ECO:0007669"/>
    <property type="project" value="UniProtKB-KW"/>
</dbReference>
<evidence type="ECO:0000256" key="2">
    <source>
        <dbReference type="ARBA" id="ARBA00022801"/>
    </source>
</evidence>
<dbReference type="RefSeq" id="YP_010110198.1">
    <property type="nucleotide sequence ID" value="NC_055868.1"/>
</dbReference>
<dbReference type="EMBL" id="MT774375">
    <property type="protein sequence ID" value="QOR58040.1"/>
    <property type="molecule type" value="Genomic_DNA"/>
</dbReference>
<evidence type="ECO:0000313" key="4">
    <source>
        <dbReference type="EMBL" id="QOR58040.1"/>
    </source>
</evidence>
<keyword evidence="2" id="KW-0378">Hydrolase</keyword>
<dbReference type="InterPro" id="IPR023211">
    <property type="entry name" value="DNA_pol_palm_dom_sf"/>
</dbReference>
<organism evidence="4 5">
    <name type="scientific">uncultured phage cr50_1</name>
    <dbReference type="NCBI Taxonomy" id="2772059"/>
    <lineage>
        <taxon>Viruses</taxon>
        <taxon>Duplodnaviria</taxon>
        <taxon>Heunggongvirae</taxon>
        <taxon>Uroviricota</taxon>
        <taxon>Caudoviricetes</taxon>
        <taxon>Crassvirales</taxon>
        <taxon>Suoliviridae</taxon>
        <taxon>Boorivirinae</taxon>
        <taxon>Cohcovirus</taxon>
        <taxon>Cohcovirus hiberniae</taxon>
    </lineage>
</organism>
<evidence type="ECO:0000313" key="5">
    <source>
        <dbReference type="Proteomes" id="UP000593838"/>
    </source>
</evidence>
<accession>A0A7M1RYF4</accession>
<keyword evidence="1" id="KW-0540">Nuclease</keyword>
<dbReference type="SUPFAM" id="SSF53098">
    <property type="entry name" value="Ribonuclease H-like"/>
    <property type="match status" value="1"/>
</dbReference>
<reference evidence="4 5" key="1">
    <citation type="submission" date="2020-07" db="EMBL/GenBank/DDBJ databases">
        <title>Taxonomic proposal: Crassvirales, a new order of highly abundant and diverse bacterial viruses.</title>
        <authorList>
            <person name="Shkoporov A.N."/>
            <person name="Stockdale S.R."/>
            <person name="Guerin E."/>
            <person name="Ross R.P."/>
            <person name="Hill C."/>
        </authorList>
    </citation>
    <scope>NUCLEOTIDE SEQUENCE [LARGE SCALE GENOMIC DNA]</scope>
</reference>
<keyword evidence="3" id="KW-1194">Viral DNA replication</keyword>
<dbReference type="GeneID" id="65128430"/>
<dbReference type="GO" id="GO:0004518">
    <property type="term" value="F:nuclease activity"/>
    <property type="evidence" value="ECO:0007669"/>
    <property type="project" value="UniProtKB-KW"/>
</dbReference>
<dbReference type="GO" id="GO:0003676">
    <property type="term" value="F:nucleic acid binding"/>
    <property type="evidence" value="ECO:0007669"/>
    <property type="project" value="InterPro"/>
</dbReference>
<sequence length="638" mass="75643">MKIKDKTCIVFDIEVLKNIFTCTCKNTETGVITTFEISSRRVDIQELVYYFTQDCYFVGYNNHHYDNPVLNYVFSLYNKNYINYFSTREIIESIFRMSQIVIDKNSNFELWKEYKYTKNFLSIDLLTMLYSKALRVSLKEMQVTMQYKNVEEFVVDWQQDLPEKDMDRLISYNINDVESTEELLYRCKDLLELRVETERDFGLQCLSLDRVNLGDKLLQLKVMQKANLSKDQLENMKSPVDRVDLEKVIFPWIKFSNPILQKALQDMKNQHNVSPGRKGYINTFIFGEMEVTIGVGGIHGDNGCCSIKCNDDELLLDSDVNSLYPSLIAKYELYPPKLKFILKEVYPEIIRDRLEFKRTKQKNKNETYKYMLNGVTGKMQQEVSWLYAPFSIMQVRINGQLLLLMLAERLLNLGCKLYQINTDGILYKIKKTKYEELQQILKEWEELTKLTLETEQFTSFYQLAINDYFGVDPNGNIKKKGFFLTDVELGKGLSPKIIPEAIINYFVHNVPVEDTIKSCRDIRKFLQAEKTGKQWTVEYNEQVQQRTNRFYVSNSGYYLWKWKLDDTGKKSYQNMLKGYGVRLHNRFYSDEDLQWKYSQGETFQSIYDINYQYYITQCIKVIEQLKPKQLNLFNFDEF</sequence>
<keyword evidence="5" id="KW-1185">Reference proteome</keyword>
<evidence type="ECO:0000256" key="1">
    <source>
        <dbReference type="ARBA" id="ARBA00022722"/>
    </source>
</evidence>
<proteinExistence type="predicted"/>
<dbReference type="InterPro" id="IPR012337">
    <property type="entry name" value="RNaseH-like_sf"/>
</dbReference>
<dbReference type="InterPro" id="IPR036397">
    <property type="entry name" value="RNaseH_sf"/>
</dbReference>
<dbReference type="Proteomes" id="UP000593838">
    <property type="component" value="Segment"/>
</dbReference>
<dbReference type="SUPFAM" id="SSF56672">
    <property type="entry name" value="DNA/RNA polymerases"/>
    <property type="match status" value="1"/>
</dbReference>
<protein>
    <submittedName>
        <fullName evidence="4">DNA polymerase</fullName>
    </submittedName>
</protein>